<reference evidence="1" key="1">
    <citation type="submission" date="2020-04" db="EMBL/GenBank/DDBJ databases">
        <authorList>
            <person name="Chiriac C."/>
            <person name="Salcher M."/>
            <person name="Ghai R."/>
            <person name="Kavagutti S V."/>
        </authorList>
    </citation>
    <scope>NUCLEOTIDE SEQUENCE</scope>
</reference>
<evidence type="ECO:0000313" key="1">
    <source>
        <dbReference type="EMBL" id="CAB4132810.1"/>
    </source>
</evidence>
<proteinExistence type="predicted"/>
<name>A0A6J5LIJ7_9CAUD</name>
<sequence length="196" mass="19716">MADLKISTLPASTTPLAGTEVLPIVQSSATKQVSVANLTAGRAISAASVTASTGNFVVGTSGQGIDFSATPGTGTSELLADYEEGDFTPAVTASTGAITSFTLGVCNYTKVGRMVTVNFSVTITNAGTGAGAFNVPLPFTNGAAIANGTGRENALTGSQLQTRAAVSSADMNVQTYNNVTAIATNAQIRGTMTYFV</sequence>
<protein>
    <submittedName>
        <fullName evidence="1">Uncharacterized protein</fullName>
    </submittedName>
</protein>
<dbReference type="EMBL" id="LR796273">
    <property type="protein sequence ID" value="CAB4132810.1"/>
    <property type="molecule type" value="Genomic_DNA"/>
</dbReference>
<gene>
    <name evidence="1" type="ORF">UFOVP252_2</name>
</gene>
<organism evidence="1">
    <name type="scientific">uncultured Caudovirales phage</name>
    <dbReference type="NCBI Taxonomy" id="2100421"/>
    <lineage>
        <taxon>Viruses</taxon>
        <taxon>Duplodnaviria</taxon>
        <taxon>Heunggongvirae</taxon>
        <taxon>Uroviricota</taxon>
        <taxon>Caudoviricetes</taxon>
        <taxon>Peduoviridae</taxon>
        <taxon>Maltschvirus</taxon>
        <taxon>Maltschvirus maltsch</taxon>
    </lineage>
</organism>
<accession>A0A6J5LIJ7</accession>